<gene>
    <name evidence="5" type="ORF">RM552_00505</name>
</gene>
<accession>A0ABU2ZLV3</accession>
<comment type="caution">
    <text evidence="5">The sequence shown here is derived from an EMBL/GenBank/DDBJ whole genome shotgun (WGS) entry which is preliminary data.</text>
</comment>
<protein>
    <submittedName>
        <fullName evidence="5">Cupin domain-containing protein</fullName>
    </submittedName>
</protein>
<dbReference type="PANTHER" id="PTHR13096:SF8">
    <property type="entry name" value="RIBOSOMAL OXYGENASE 1"/>
    <property type="match status" value="1"/>
</dbReference>
<name>A0ABU2ZLV3_9ALTE</name>
<dbReference type="RefSeq" id="WP_311366841.1">
    <property type="nucleotide sequence ID" value="NZ_JAVRHX010000001.1"/>
</dbReference>
<dbReference type="SMART" id="SM00558">
    <property type="entry name" value="JmjC"/>
    <property type="match status" value="1"/>
</dbReference>
<evidence type="ECO:0000313" key="6">
    <source>
        <dbReference type="Proteomes" id="UP001253545"/>
    </source>
</evidence>
<dbReference type="PANTHER" id="PTHR13096">
    <property type="entry name" value="MINA53 MYC INDUCED NUCLEAR ANTIGEN"/>
    <property type="match status" value="1"/>
</dbReference>
<dbReference type="Gene3D" id="2.60.120.650">
    <property type="entry name" value="Cupin"/>
    <property type="match status" value="1"/>
</dbReference>
<dbReference type="Pfam" id="PF08007">
    <property type="entry name" value="JmjC_2"/>
    <property type="match status" value="1"/>
</dbReference>
<dbReference type="InterPro" id="IPR003347">
    <property type="entry name" value="JmjC_dom"/>
</dbReference>
<dbReference type="InterPro" id="IPR039994">
    <property type="entry name" value="NO66-like"/>
</dbReference>
<proteinExistence type="predicted"/>
<dbReference type="Proteomes" id="UP001253545">
    <property type="component" value="Unassembled WGS sequence"/>
</dbReference>
<keyword evidence="2" id="KW-0479">Metal-binding</keyword>
<reference evidence="5 6" key="1">
    <citation type="submission" date="2023-09" db="EMBL/GenBank/DDBJ databases">
        <authorList>
            <person name="Rey-Velasco X."/>
        </authorList>
    </citation>
    <scope>NUCLEOTIDE SEQUENCE [LARGE SCALE GENOMIC DNA]</scope>
    <source>
        <strain evidence="5 6">P117</strain>
    </source>
</reference>
<evidence type="ECO:0000256" key="2">
    <source>
        <dbReference type="ARBA" id="ARBA00022723"/>
    </source>
</evidence>
<evidence type="ECO:0000259" key="4">
    <source>
        <dbReference type="PROSITE" id="PS51184"/>
    </source>
</evidence>
<dbReference type="EMBL" id="JAVRHX010000001">
    <property type="protein sequence ID" value="MDT0593319.1"/>
    <property type="molecule type" value="Genomic_DNA"/>
</dbReference>
<dbReference type="SUPFAM" id="SSF51197">
    <property type="entry name" value="Clavaminate synthase-like"/>
    <property type="match status" value="1"/>
</dbReference>
<evidence type="ECO:0000256" key="3">
    <source>
        <dbReference type="ARBA" id="ARBA00023004"/>
    </source>
</evidence>
<evidence type="ECO:0000313" key="5">
    <source>
        <dbReference type="EMBL" id="MDT0593319.1"/>
    </source>
</evidence>
<comment type="cofactor">
    <cofactor evidence="1">
        <name>Fe(2+)</name>
        <dbReference type="ChEBI" id="CHEBI:29033"/>
    </cofactor>
</comment>
<sequence length="358" mass="40499">MDLFQWTDLNDFLSNSRPKDRSINLVGGGKKTPFLSHSVLREQIISGQTLEIDNLQEVDPAIRGFCDSCSDDFNTEVNINAYVSHPSAQGFNLHYDFQDVFILQTEGIKRWYIYEPSELWPCEEKLFEATESGNASPYLDIELKPGDVLYIPRGHWHKAIAVEPCIHLTVTVPYTSGADVLTHLIQQLSKTHPILRKDLPIHSIRGLGGSLSEHRLDKQLDEIADKLLEVIADRNQLKQFVYQHAIQNSPISKEIEMPTLAIRGQDFNAQTRFKRNANQACMLNQLGEKKIELLSAGQTFQFEDMPISIINNLVADNTALCGESLIKRAATEGYSLDWQDIEKVILVLINHGVLVFLD</sequence>
<evidence type="ECO:0000256" key="1">
    <source>
        <dbReference type="ARBA" id="ARBA00001954"/>
    </source>
</evidence>
<feature type="domain" description="JmjC" evidence="4">
    <location>
        <begin position="48"/>
        <end position="189"/>
    </location>
</feature>
<organism evidence="5 6">
    <name type="scientific">Glaciecola petra</name>
    <dbReference type="NCBI Taxonomy" id="3075602"/>
    <lineage>
        <taxon>Bacteria</taxon>
        <taxon>Pseudomonadati</taxon>
        <taxon>Pseudomonadota</taxon>
        <taxon>Gammaproteobacteria</taxon>
        <taxon>Alteromonadales</taxon>
        <taxon>Alteromonadaceae</taxon>
        <taxon>Glaciecola</taxon>
    </lineage>
</organism>
<keyword evidence="3" id="KW-0408">Iron</keyword>
<keyword evidence="6" id="KW-1185">Reference proteome</keyword>
<dbReference type="PROSITE" id="PS51184">
    <property type="entry name" value="JMJC"/>
    <property type="match status" value="1"/>
</dbReference>